<evidence type="ECO:0000313" key="3">
    <source>
        <dbReference type="Proteomes" id="UP000664844"/>
    </source>
</evidence>
<reference evidence="2 3" key="1">
    <citation type="submission" date="2021-03" db="EMBL/GenBank/DDBJ databases">
        <title>Metabolic Capacity of the Antarctic Cyanobacterium Phormidium pseudopriestleyi that Sustains Oxygenic Photosynthesis in the Presence of Hydrogen Sulfide.</title>
        <authorList>
            <person name="Lumian J.E."/>
            <person name="Jungblut A.D."/>
            <person name="Dillon M.L."/>
            <person name="Hawes I."/>
            <person name="Doran P.T."/>
            <person name="Mackey T.J."/>
            <person name="Dick G.J."/>
            <person name="Grettenberger C.L."/>
            <person name="Sumner D.Y."/>
        </authorList>
    </citation>
    <scope>NUCLEOTIDE SEQUENCE [LARGE SCALE GENOMIC DNA]</scope>
    <source>
        <strain evidence="2 3">FRX01</strain>
    </source>
</reference>
<dbReference type="Proteomes" id="UP000664844">
    <property type="component" value="Unassembled WGS sequence"/>
</dbReference>
<name>A0ABS3FVR0_9CYAN</name>
<comment type="caution">
    <text evidence="2">The sequence shown here is derived from an EMBL/GenBank/DDBJ whole genome shotgun (WGS) entry which is preliminary data.</text>
</comment>
<accession>A0ABS3FVR0</accession>
<dbReference type="Gene3D" id="2.40.50.140">
    <property type="entry name" value="Nucleic acid-binding proteins"/>
    <property type="match status" value="1"/>
</dbReference>
<keyword evidence="1" id="KW-0472">Membrane</keyword>
<sequence>MPIYLFCFGIGGIFVVFAAIGGLDGADFGVAFDADLEIPENRKKLGPLKRESWVKRLFLLPFFSLKFWTFGSCFFGLTGLVLNGLRPEMPPGQMAGIAAGMGIFCGTTMVWILRSLGQRHANSLTRSSDLVGHSATVLFPFNCDSKGKVRVNIKGANVEFMAFTDESKSFNKGDRVFIVGLKNNRLWVVSEDSKDLITSR</sequence>
<keyword evidence="1" id="KW-1133">Transmembrane helix</keyword>
<keyword evidence="1" id="KW-0812">Transmembrane</keyword>
<organism evidence="2 3">
    <name type="scientific">Phormidium pseudopriestleyi FRX01</name>
    <dbReference type="NCBI Taxonomy" id="1759528"/>
    <lineage>
        <taxon>Bacteria</taxon>
        <taxon>Bacillati</taxon>
        <taxon>Cyanobacteriota</taxon>
        <taxon>Cyanophyceae</taxon>
        <taxon>Oscillatoriophycideae</taxon>
        <taxon>Oscillatoriales</taxon>
        <taxon>Oscillatoriaceae</taxon>
        <taxon>Phormidium</taxon>
    </lineage>
</organism>
<evidence type="ECO:0000313" key="2">
    <source>
        <dbReference type="EMBL" id="MBO0350942.1"/>
    </source>
</evidence>
<protein>
    <submittedName>
        <fullName evidence="2">NfeD family protein</fullName>
    </submittedName>
</protein>
<feature type="transmembrane region" description="Helical" evidence="1">
    <location>
        <begin position="12"/>
        <end position="36"/>
    </location>
</feature>
<feature type="transmembrane region" description="Helical" evidence="1">
    <location>
        <begin position="94"/>
        <end position="113"/>
    </location>
</feature>
<feature type="transmembrane region" description="Helical" evidence="1">
    <location>
        <begin position="57"/>
        <end position="82"/>
    </location>
</feature>
<gene>
    <name evidence="2" type="ORF">J0895_18090</name>
</gene>
<dbReference type="EMBL" id="JAFLQW010000474">
    <property type="protein sequence ID" value="MBO0350942.1"/>
    <property type="molecule type" value="Genomic_DNA"/>
</dbReference>
<dbReference type="InterPro" id="IPR012340">
    <property type="entry name" value="NA-bd_OB-fold"/>
</dbReference>
<proteinExistence type="predicted"/>
<evidence type="ECO:0000256" key="1">
    <source>
        <dbReference type="SAM" id="Phobius"/>
    </source>
</evidence>
<keyword evidence="3" id="KW-1185">Reference proteome</keyword>